<keyword evidence="6 12" id="KW-0418">Kinase</keyword>
<organism evidence="12 13">
    <name type="scientific">Pisciglobus halotolerans</name>
    <dbReference type="NCBI Taxonomy" id="745365"/>
    <lineage>
        <taxon>Bacteria</taxon>
        <taxon>Bacillati</taxon>
        <taxon>Bacillota</taxon>
        <taxon>Bacilli</taxon>
        <taxon>Lactobacillales</taxon>
        <taxon>Carnobacteriaceae</taxon>
    </lineage>
</organism>
<dbReference type="InterPro" id="IPR036097">
    <property type="entry name" value="HisK_dim/P_sf"/>
</dbReference>
<keyword evidence="7" id="KW-0902">Two-component regulatory system</keyword>
<evidence type="ECO:0000313" key="13">
    <source>
        <dbReference type="Proteomes" id="UP000198668"/>
    </source>
</evidence>
<dbReference type="Gene3D" id="3.30.565.10">
    <property type="entry name" value="Histidine kinase-like ATPase, C-terminal domain"/>
    <property type="match status" value="1"/>
</dbReference>
<dbReference type="GO" id="GO:0016036">
    <property type="term" value="P:cellular response to phosphate starvation"/>
    <property type="evidence" value="ECO:0007669"/>
    <property type="project" value="TreeGrafter"/>
</dbReference>
<keyword evidence="5" id="KW-0808">Transferase</keyword>
<dbReference type="InterPro" id="IPR004358">
    <property type="entry name" value="Sig_transdc_His_kin-like_C"/>
</dbReference>
<feature type="domain" description="HAMP" evidence="11">
    <location>
        <begin position="193"/>
        <end position="245"/>
    </location>
</feature>
<dbReference type="InterPro" id="IPR003661">
    <property type="entry name" value="HisK_dim/P_dom"/>
</dbReference>
<dbReference type="Pfam" id="PF02518">
    <property type="entry name" value="HATPase_c"/>
    <property type="match status" value="1"/>
</dbReference>
<dbReference type="Gene3D" id="3.30.450.20">
    <property type="entry name" value="PAS domain"/>
    <property type="match status" value="1"/>
</dbReference>
<evidence type="ECO:0000256" key="4">
    <source>
        <dbReference type="ARBA" id="ARBA00022553"/>
    </source>
</evidence>
<protein>
    <recommendedName>
        <fullName evidence="3">histidine kinase</fullName>
        <ecNumber evidence="3">2.7.13.3</ecNumber>
    </recommendedName>
</protein>
<dbReference type="RefSeq" id="WP_245741868.1">
    <property type="nucleotide sequence ID" value="NZ_FOQE01000018.1"/>
</dbReference>
<dbReference type="InterPro" id="IPR036890">
    <property type="entry name" value="HATPase_C_sf"/>
</dbReference>
<evidence type="ECO:0000256" key="8">
    <source>
        <dbReference type="ARBA" id="ARBA00023136"/>
    </source>
</evidence>
<proteinExistence type="predicted"/>
<evidence type="ECO:0000256" key="5">
    <source>
        <dbReference type="ARBA" id="ARBA00022679"/>
    </source>
</evidence>
<dbReference type="GO" id="GO:0004721">
    <property type="term" value="F:phosphoprotein phosphatase activity"/>
    <property type="evidence" value="ECO:0007669"/>
    <property type="project" value="TreeGrafter"/>
</dbReference>
<dbReference type="PRINTS" id="PR00344">
    <property type="entry name" value="BCTRLSENSOR"/>
</dbReference>
<evidence type="ECO:0000256" key="3">
    <source>
        <dbReference type="ARBA" id="ARBA00012438"/>
    </source>
</evidence>
<dbReference type="SMART" id="SM00388">
    <property type="entry name" value="HisKA"/>
    <property type="match status" value="1"/>
</dbReference>
<evidence type="ECO:0000256" key="1">
    <source>
        <dbReference type="ARBA" id="ARBA00000085"/>
    </source>
</evidence>
<dbReference type="PROSITE" id="PS50885">
    <property type="entry name" value="HAMP"/>
    <property type="match status" value="1"/>
</dbReference>
<dbReference type="Proteomes" id="UP000198668">
    <property type="component" value="Unassembled WGS sequence"/>
</dbReference>
<dbReference type="SMART" id="SM00387">
    <property type="entry name" value="HATPase_c"/>
    <property type="match status" value="1"/>
</dbReference>
<gene>
    <name evidence="12" type="ORF">SAMN04489868_11826</name>
</gene>
<dbReference type="CDD" id="cd00075">
    <property type="entry name" value="HATPase"/>
    <property type="match status" value="1"/>
</dbReference>
<dbReference type="GO" id="GO:0000155">
    <property type="term" value="F:phosphorelay sensor kinase activity"/>
    <property type="evidence" value="ECO:0007669"/>
    <property type="project" value="InterPro"/>
</dbReference>
<evidence type="ECO:0000256" key="7">
    <source>
        <dbReference type="ARBA" id="ARBA00023012"/>
    </source>
</evidence>
<dbReference type="InterPro" id="IPR003660">
    <property type="entry name" value="HAMP_dom"/>
</dbReference>
<comment type="catalytic activity">
    <reaction evidence="1">
        <text>ATP + protein L-histidine = ADP + protein N-phospho-L-histidine.</text>
        <dbReference type="EC" id="2.7.13.3"/>
    </reaction>
</comment>
<sequence length="607" mass="69705">MKFNGLIWRIWFISMLLIGFCFISTTYFFDLLYQERIEKQYVSDYEDIILDMENTLESNEQVSREYVQNWNTSHKHISMALYIDDKLQTPALQEIVSNRADYDDTITAAIQQAIETNKDSRDIGYIKTKKNPKTPYILSIKHVQVDGNDNAFIVSFAGFSFLDDIQGNMHKWAASLFVLYGLLAVLFYLFLKKRLGEPLNELKDIAFDYAVNDFSRQAPVEHKDELSQLSMAMNKMAKSLETTGTATRQEKELLANIVSSISTGILYYNQDKTLLLSNPSGVEFLEHADKEQTAVELHVPDFLKSKIDEVIRISGKVEFEYTADDWYYEVSLIPLFDEDLTSVRGVLVSVQNITKERRLDKMRVDFINNISHELRTPLVMIQGYSEAIVDDVAESRDEKNEMAQIIGEESKRMNRMVNEMLDLSRMEAGYIQLFKEEVDLKAFFTQLLSRFHTMASNGGITLSLEIETGLTSYFMDKDKMDQVFVNLINNAIRHTIMGQKEEGSVKVWVHFDHLVDDILIEIIDNGTGIPEKDVPYIFDRFYKADKSRATQSSNRIGTGIGLSLVKSIVEAHEGFVDIKSKEAQGATFRVHLPYVEENEQINDKGRD</sequence>
<dbReference type="SUPFAM" id="SSF55874">
    <property type="entry name" value="ATPase domain of HSP90 chaperone/DNA topoisomerase II/histidine kinase"/>
    <property type="match status" value="1"/>
</dbReference>
<dbReference type="AlphaFoldDB" id="A0A1I3CH70"/>
<dbReference type="EC" id="2.7.13.3" evidence="3"/>
<reference evidence="12 13" key="1">
    <citation type="submission" date="2016-10" db="EMBL/GenBank/DDBJ databases">
        <authorList>
            <person name="de Groot N.N."/>
        </authorList>
    </citation>
    <scope>NUCLEOTIDE SEQUENCE [LARGE SCALE GENOMIC DNA]</scope>
    <source>
        <strain evidence="12 13">DSM 27630</strain>
    </source>
</reference>
<dbReference type="PANTHER" id="PTHR45453:SF1">
    <property type="entry name" value="PHOSPHATE REGULON SENSOR PROTEIN PHOR"/>
    <property type="match status" value="1"/>
</dbReference>
<feature type="transmembrane region" description="Helical" evidence="9">
    <location>
        <begin position="172"/>
        <end position="191"/>
    </location>
</feature>
<evidence type="ECO:0000256" key="9">
    <source>
        <dbReference type="SAM" id="Phobius"/>
    </source>
</evidence>
<dbReference type="Pfam" id="PF00672">
    <property type="entry name" value="HAMP"/>
    <property type="match status" value="1"/>
</dbReference>
<dbReference type="EMBL" id="FOQE01000018">
    <property type="protein sequence ID" value="SFH73882.1"/>
    <property type="molecule type" value="Genomic_DNA"/>
</dbReference>
<dbReference type="SUPFAM" id="SSF158472">
    <property type="entry name" value="HAMP domain-like"/>
    <property type="match status" value="1"/>
</dbReference>
<evidence type="ECO:0000256" key="2">
    <source>
        <dbReference type="ARBA" id="ARBA00004370"/>
    </source>
</evidence>
<dbReference type="CDD" id="cd00082">
    <property type="entry name" value="HisKA"/>
    <property type="match status" value="1"/>
</dbReference>
<evidence type="ECO:0000259" key="10">
    <source>
        <dbReference type="PROSITE" id="PS50109"/>
    </source>
</evidence>
<accession>A0A1I3CH70</accession>
<feature type="transmembrane region" description="Helical" evidence="9">
    <location>
        <begin position="6"/>
        <end position="29"/>
    </location>
</feature>
<dbReference type="Pfam" id="PF00512">
    <property type="entry name" value="HisKA"/>
    <property type="match status" value="1"/>
</dbReference>
<dbReference type="Gene3D" id="1.10.8.500">
    <property type="entry name" value="HAMP domain in histidine kinase"/>
    <property type="match status" value="1"/>
</dbReference>
<dbReference type="GO" id="GO:0005886">
    <property type="term" value="C:plasma membrane"/>
    <property type="evidence" value="ECO:0007669"/>
    <property type="project" value="TreeGrafter"/>
</dbReference>
<dbReference type="InterPro" id="IPR005467">
    <property type="entry name" value="His_kinase_dom"/>
</dbReference>
<evidence type="ECO:0000313" key="12">
    <source>
        <dbReference type="EMBL" id="SFH73882.1"/>
    </source>
</evidence>
<keyword evidence="8 9" id="KW-0472">Membrane</keyword>
<dbReference type="PANTHER" id="PTHR45453">
    <property type="entry name" value="PHOSPHATE REGULON SENSOR PROTEIN PHOR"/>
    <property type="match status" value="1"/>
</dbReference>
<evidence type="ECO:0000259" key="11">
    <source>
        <dbReference type="PROSITE" id="PS50885"/>
    </source>
</evidence>
<keyword evidence="13" id="KW-1185">Reference proteome</keyword>
<keyword evidence="4" id="KW-0597">Phosphoprotein</keyword>
<dbReference type="Gene3D" id="1.10.287.130">
    <property type="match status" value="1"/>
</dbReference>
<evidence type="ECO:0000256" key="6">
    <source>
        <dbReference type="ARBA" id="ARBA00022777"/>
    </source>
</evidence>
<dbReference type="InterPro" id="IPR050351">
    <property type="entry name" value="BphY/WalK/GraS-like"/>
</dbReference>
<dbReference type="SMART" id="SM00304">
    <property type="entry name" value="HAMP"/>
    <property type="match status" value="1"/>
</dbReference>
<dbReference type="FunFam" id="1.10.287.130:FF:000001">
    <property type="entry name" value="Two-component sensor histidine kinase"/>
    <property type="match status" value="1"/>
</dbReference>
<keyword evidence="9" id="KW-0812">Transmembrane</keyword>
<keyword evidence="9" id="KW-1133">Transmembrane helix</keyword>
<dbReference type="SUPFAM" id="SSF47384">
    <property type="entry name" value="Homodimeric domain of signal transducing histidine kinase"/>
    <property type="match status" value="1"/>
</dbReference>
<feature type="domain" description="Histidine kinase" evidence="10">
    <location>
        <begin position="369"/>
        <end position="596"/>
    </location>
</feature>
<name>A0A1I3CH70_9LACT</name>
<dbReference type="FunFam" id="3.30.565.10:FF:000006">
    <property type="entry name" value="Sensor histidine kinase WalK"/>
    <property type="match status" value="1"/>
</dbReference>
<dbReference type="InterPro" id="IPR003594">
    <property type="entry name" value="HATPase_dom"/>
</dbReference>
<dbReference type="CDD" id="cd06225">
    <property type="entry name" value="HAMP"/>
    <property type="match status" value="1"/>
</dbReference>
<dbReference type="PROSITE" id="PS50109">
    <property type="entry name" value="HIS_KIN"/>
    <property type="match status" value="1"/>
</dbReference>
<comment type="subcellular location">
    <subcellularLocation>
        <location evidence="2">Membrane</location>
    </subcellularLocation>
</comment>